<name>A2SBY2_METPP</name>
<protein>
    <submittedName>
        <fullName evidence="1">Uncharacterized protein</fullName>
    </submittedName>
</protein>
<dbReference type="KEGG" id="mpt:Mpe_A0109"/>
<dbReference type="HOGENOM" id="CLU_3397411_0_0_4"/>
<evidence type="ECO:0000313" key="2">
    <source>
        <dbReference type="Proteomes" id="UP000000366"/>
    </source>
</evidence>
<dbReference type="Proteomes" id="UP000000366">
    <property type="component" value="Chromosome"/>
</dbReference>
<evidence type="ECO:0000313" key="1">
    <source>
        <dbReference type="EMBL" id="ABM93071.1"/>
    </source>
</evidence>
<reference evidence="1 2" key="1">
    <citation type="journal article" date="2007" name="J. Bacteriol.">
        <title>Whole-genome analysis of the methyl tert-butyl ether-degrading beta-proteobacterium Methylibium petroleiphilum PM1.</title>
        <authorList>
            <person name="Kane S.R."/>
            <person name="Chakicherla A.Y."/>
            <person name="Chain P.S.G."/>
            <person name="Schmidt R."/>
            <person name="Shin M.W."/>
            <person name="Legler T.C."/>
            <person name="Scow K.M."/>
            <person name="Larimer F.W."/>
            <person name="Lucas S.M."/>
            <person name="Richardson P.M."/>
            <person name="Hristova K.R."/>
        </authorList>
    </citation>
    <scope>NUCLEOTIDE SEQUENCE [LARGE SCALE GENOMIC DNA]</scope>
    <source>
        <strain evidence="2">ATCC BAA-1232 / LMG 22953 / PM1</strain>
    </source>
</reference>
<dbReference type="STRING" id="420662.Mpe_A0109"/>
<dbReference type="AlphaFoldDB" id="A2SBY2"/>
<keyword evidence="2" id="KW-1185">Reference proteome</keyword>
<proteinExistence type="predicted"/>
<dbReference type="EMBL" id="CP000555">
    <property type="protein sequence ID" value="ABM93071.1"/>
    <property type="molecule type" value="Genomic_DNA"/>
</dbReference>
<organism evidence="1 2">
    <name type="scientific">Methylibium petroleiphilum (strain ATCC BAA-1232 / LMG 22953 / PM1)</name>
    <dbReference type="NCBI Taxonomy" id="420662"/>
    <lineage>
        <taxon>Bacteria</taxon>
        <taxon>Pseudomonadati</taxon>
        <taxon>Pseudomonadota</taxon>
        <taxon>Betaproteobacteria</taxon>
        <taxon>Burkholderiales</taxon>
        <taxon>Sphaerotilaceae</taxon>
        <taxon>Methylibium</taxon>
    </lineage>
</organism>
<accession>A2SBY2</accession>
<gene>
    <name evidence="1" type="ordered locus">Mpe_A0109</name>
</gene>
<sequence>MTPPRTDPTLPATDPLNVLQQVFGYTAFRGH</sequence>